<dbReference type="AlphaFoldDB" id="A0A9W6CXA1"/>
<dbReference type="PANTHER" id="PTHR42788">
    <property type="entry name" value="TAURINE IMPORT ATP-BINDING PROTEIN-RELATED"/>
    <property type="match status" value="1"/>
</dbReference>
<dbReference type="SUPFAM" id="SSF52540">
    <property type="entry name" value="P-loop containing nucleoside triphosphate hydrolases"/>
    <property type="match status" value="1"/>
</dbReference>
<dbReference type="RefSeq" id="WP_281885048.1">
    <property type="nucleotide sequence ID" value="NZ_BSDP01000001.1"/>
</dbReference>
<feature type="domain" description="ABC transporter" evidence="4">
    <location>
        <begin position="17"/>
        <end position="238"/>
    </location>
</feature>
<keyword evidence="2" id="KW-0547">Nucleotide-binding</keyword>
<organism evidence="5 6">
    <name type="scientific">Agromyces rhizosphaerae</name>
    <dbReference type="NCBI Taxonomy" id="88374"/>
    <lineage>
        <taxon>Bacteria</taxon>
        <taxon>Bacillati</taxon>
        <taxon>Actinomycetota</taxon>
        <taxon>Actinomycetes</taxon>
        <taxon>Micrococcales</taxon>
        <taxon>Microbacteriaceae</taxon>
        <taxon>Agromyces</taxon>
    </lineage>
</organism>
<keyword evidence="1" id="KW-0813">Transport</keyword>
<proteinExistence type="predicted"/>
<evidence type="ECO:0000313" key="6">
    <source>
        <dbReference type="Proteomes" id="UP001144396"/>
    </source>
</evidence>
<protein>
    <submittedName>
        <fullName evidence="5">ABC transporter ATP-binding protein</fullName>
    </submittedName>
</protein>
<dbReference type="Proteomes" id="UP001144396">
    <property type="component" value="Unassembled WGS sequence"/>
</dbReference>
<evidence type="ECO:0000313" key="5">
    <source>
        <dbReference type="EMBL" id="GLI28030.1"/>
    </source>
</evidence>
<keyword evidence="6" id="KW-1185">Reference proteome</keyword>
<gene>
    <name evidence="5" type="primary">ssuB</name>
    <name evidence="5" type="ORF">ARHIZOSPH14_22720</name>
</gene>
<evidence type="ECO:0000256" key="2">
    <source>
        <dbReference type="ARBA" id="ARBA00022741"/>
    </source>
</evidence>
<dbReference type="GO" id="GO:0016887">
    <property type="term" value="F:ATP hydrolysis activity"/>
    <property type="evidence" value="ECO:0007669"/>
    <property type="project" value="InterPro"/>
</dbReference>
<dbReference type="PANTHER" id="PTHR42788:SF13">
    <property type="entry name" value="ALIPHATIC SULFONATES IMPORT ATP-BINDING PROTEIN SSUB"/>
    <property type="match status" value="1"/>
</dbReference>
<dbReference type="SMART" id="SM00382">
    <property type="entry name" value="AAA"/>
    <property type="match status" value="1"/>
</dbReference>
<dbReference type="CDD" id="cd03293">
    <property type="entry name" value="ABC_NrtD_SsuB_transporters"/>
    <property type="match status" value="1"/>
</dbReference>
<dbReference type="Pfam" id="PF00005">
    <property type="entry name" value="ABC_tran"/>
    <property type="match status" value="1"/>
</dbReference>
<evidence type="ECO:0000256" key="1">
    <source>
        <dbReference type="ARBA" id="ARBA00022448"/>
    </source>
</evidence>
<accession>A0A9W6CXA1</accession>
<dbReference type="GO" id="GO:0005524">
    <property type="term" value="F:ATP binding"/>
    <property type="evidence" value="ECO:0007669"/>
    <property type="project" value="UniProtKB-KW"/>
</dbReference>
<dbReference type="InterPro" id="IPR027417">
    <property type="entry name" value="P-loop_NTPase"/>
</dbReference>
<keyword evidence="3 5" id="KW-0067">ATP-binding</keyword>
<dbReference type="InterPro" id="IPR003593">
    <property type="entry name" value="AAA+_ATPase"/>
</dbReference>
<reference evidence="5" key="1">
    <citation type="submission" date="2022-12" db="EMBL/GenBank/DDBJ databases">
        <title>Reference genome sequencing for broad-spectrum identification of bacterial and archaeal isolates by mass spectrometry.</title>
        <authorList>
            <person name="Sekiguchi Y."/>
            <person name="Tourlousse D.M."/>
        </authorList>
    </citation>
    <scope>NUCLEOTIDE SEQUENCE</scope>
    <source>
        <strain evidence="5">14</strain>
    </source>
</reference>
<evidence type="ECO:0000256" key="3">
    <source>
        <dbReference type="ARBA" id="ARBA00022840"/>
    </source>
</evidence>
<sequence length="257" mass="28177">MAITEPAAPTTEATTLLDFRDVQLTYPNGTIALSGVDLRVDRGEFVTVVGPSGCGKSTLLRIASGLEQASHGDAAVATDRVGYVFQDATLLPWRDVQTNVELLAELQWQTKAERRAKAKQAIDLVGLTGFEKHLPRQLSGGMRMRTSLARSLTLDPELFLFDEPFGALDEITREYLNDELLKLFAARRFGGLFITHSVSEAVYLSTKVIVMSGRPGRIVDAFDVPFPMPRDPEIRYTAEYAALVGEVSHALREGHGA</sequence>
<comment type="caution">
    <text evidence="5">The sequence shown here is derived from an EMBL/GenBank/DDBJ whole genome shotgun (WGS) entry which is preliminary data.</text>
</comment>
<dbReference type="Gene3D" id="3.40.50.300">
    <property type="entry name" value="P-loop containing nucleotide triphosphate hydrolases"/>
    <property type="match status" value="1"/>
</dbReference>
<dbReference type="InterPro" id="IPR050166">
    <property type="entry name" value="ABC_transporter_ATP-bind"/>
</dbReference>
<evidence type="ECO:0000259" key="4">
    <source>
        <dbReference type="PROSITE" id="PS50893"/>
    </source>
</evidence>
<dbReference type="EMBL" id="BSDP01000001">
    <property type="protein sequence ID" value="GLI28030.1"/>
    <property type="molecule type" value="Genomic_DNA"/>
</dbReference>
<dbReference type="InterPro" id="IPR003439">
    <property type="entry name" value="ABC_transporter-like_ATP-bd"/>
</dbReference>
<name>A0A9W6CXA1_9MICO</name>
<dbReference type="PROSITE" id="PS50893">
    <property type="entry name" value="ABC_TRANSPORTER_2"/>
    <property type="match status" value="1"/>
</dbReference>